<sequence length="152" mass="17966">MATGEGVSRIFRSYVTRVYADKRFFEEILPREYKELPRLLEEDEPSVELISGSRHYFDKRELLELSNSLPWYLRGFTKLPWIFTYARQGFVGIYKLINSDPWSGRIIAYLIRGDYSKPMLEVREVEFQRLLSRFKTLIIVTLQINIMEGGEG</sequence>
<dbReference type="eggNOG" id="arCOG01921">
    <property type="taxonomic scope" value="Archaea"/>
</dbReference>
<dbReference type="OrthoDB" id="15458at2157"/>
<name>A2BIV4_HYPBU</name>
<dbReference type="HOGENOM" id="CLU_1718191_0_0_2"/>
<evidence type="ECO:0000313" key="2">
    <source>
        <dbReference type="Proteomes" id="UP000002593"/>
    </source>
</evidence>
<dbReference type="EnsemblBacteria" id="ABM79910">
    <property type="protein sequence ID" value="ABM79910"/>
    <property type="gene ID" value="Hbut_0032"/>
</dbReference>
<dbReference type="InterPro" id="IPR002746">
    <property type="entry name" value="UPF0216"/>
</dbReference>
<proteinExistence type="predicted"/>
<dbReference type="STRING" id="415426.Hbut_0032"/>
<reference evidence="1 2" key="1">
    <citation type="journal article" date="2007" name="Archaea">
        <title>The genome of Hyperthermus butylicus: a sulfur-reducing, peptide fermenting, neutrophilic Crenarchaeote growing up to 108 degrees C.</title>
        <authorList>
            <person name="Brugger K."/>
            <person name="Chen L."/>
            <person name="Stark M."/>
            <person name="Zibat A."/>
            <person name="Redder P."/>
            <person name="Ruepp A."/>
            <person name="Awayez M."/>
            <person name="She Q."/>
            <person name="Garrett R.A."/>
            <person name="Klenk H.P."/>
        </authorList>
    </citation>
    <scope>NUCLEOTIDE SEQUENCE [LARGE SCALE GENOMIC DNA]</scope>
    <source>
        <strain evidence="2">DSM 5456 / JCM 9403 / PLM1-5</strain>
    </source>
</reference>
<evidence type="ECO:0000313" key="1">
    <source>
        <dbReference type="EMBL" id="ABM79910.1"/>
    </source>
</evidence>
<dbReference type="RefSeq" id="WP_011821227.1">
    <property type="nucleotide sequence ID" value="NC_008818.1"/>
</dbReference>
<gene>
    <name evidence="1" type="ordered locus">Hbut_0032</name>
</gene>
<dbReference type="Proteomes" id="UP000002593">
    <property type="component" value="Chromosome"/>
</dbReference>
<keyword evidence="2" id="KW-1185">Reference proteome</keyword>
<organism evidence="1 2">
    <name type="scientific">Hyperthermus butylicus (strain DSM 5456 / JCM 9403 / PLM1-5)</name>
    <dbReference type="NCBI Taxonomy" id="415426"/>
    <lineage>
        <taxon>Archaea</taxon>
        <taxon>Thermoproteota</taxon>
        <taxon>Thermoprotei</taxon>
        <taxon>Desulfurococcales</taxon>
        <taxon>Pyrodictiaceae</taxon>
        <taxon>Hyperthermus</taxon>
    </lineage>
</organism>
<dbReference type="EMBL" id="CP000493">
    <property type="protein sequence ID" value="ABM79910.1"/>
    <property type="molecule type" value="Genomic_DNA"/>
</dbReference>
<protein>
    <submittedName>
        <fullName evidence="1">Conserved archaeal protein</fullName>
    </submittedName>
</protein>
<dbReference type="Pfam" id="PF01886">
    <property type="entry name" value="DUF61"/>
    <property type="match status" value="1"/>
</dbReference>
<dbReference type="KEGG" id="hbu:Hbut_0032"/>
<dbReference type="GeneID" id="4782733"/>
<accession>A2BIV4</accession>
<dbReference type="AlphaFoldDB" id="A2BIV4"/>